<sequence length="590" mass="64427">MTGNLLPPALIFIVAALLIPFLRGKTQSGYMLLIPVVSLLIIMNAPMGRIWTFDFWGYTLIMGRIDKLSLVFGYIFTIMAFLGILFALKVKDNLQHVSAIIYAGATLGVVFAGDFLTLYLFWEIMAVSSTFLILASRTDAARKAGFRYILVHLIGGLFLLAGIVLYIQETGTTAFDYIGLSGTASWLIFIGIALNAAAIPLHAWLPDAYPMGTPTSTVFLSAFTTKSAVYLLIRTFPGTELLIWIGAFMVFVPIFYAVLENDIRRVLAYSLLNQIGFMLVGTGIGSQLALNGAVAHAFCHILYKGLLFMAAGSVLQMTGKIKCTEIGGLYKTMPLTCLFCIVGAASISAFPLFSGFVSKSMVVTATVNENLVLVYLVLQFASAGVFHHAGIKVPFFTFFGHDSGIRAKDPSWNMVLAMGLAAFACIFIGVFPQPLYNLLPFTVDYIPYTGAHVVGQLQLLMFGALAFALLILSGYYPPEIKSINLDVDWTYRKLGSAVYKVLDTSLNTANRRAEAILMTGVKGGSGFFRQITVHLVLFFSVNLWLLQGYRDKHLALKKQRLYDDVVQGTLPVGIGAAVAVSFVVLIYVLT</sequence>
<keyword evidence="11" id="KW-1185">Reference proteome</keyword>
<evidence type="ECO:0000256" key="2">
    <source>
        <dbReference type="ARBA" id="ARBA00022475"/>
    </source>
</evidence>
<keyword evidence="3 7" id="KW-0812">Transmembrane</keyword>
<dbReference type="Proteomes" id="UP000014216">
    <property type="component" value="Unassembled WGS sequence"/>
</dbReference>
<dbReference type="RefSeq" id="WP_006965343.1">
    <property type="nucleotide sequence ID" value="NZ_APJX01000003.1"/>
</dbReference>
<feature type="transmembrane region" description="Helical" evidence="8">
    <location>
        <begin position="6"/>
        <end position="22"/>
    </location>
</feature>
<feature type="transmembrane region" description="Helical" evidence="8">
    <location>
        <begin position="187"/>
        <end position="205"/>
    </location>
</feature>
<dbReference type="OrthoDB" id="9781596at2"/>
<feature type="transmembrane region" description="Helical" evidence="8">
    <location>
        <begin position="94"/>
        <end position="113"/>
    </location>
</feature>
<feature type="transmembrane region" description="Helical" evidence="8">
    <location>
        <begin position="68"/>
        <end position="87"/>
    </location>
</feature>
<feature type="transmembrane region" description="Helical" evidence="8">
    <location>
        <begin position="411"/>
        <end position="431"/>
    </location>
</feature>
<comment type="subcellular location">
    <subcellularLocation>
        <location evidence="1">Cell membrane</location>
        <topology evidence="1">Multi-pass membrane protein</topology>
    </subcellularLocation>
    <subcellularLocation>
        <location evidence="7">Membrane</location>
        <topology evidence="7">Multi-pass membrane protein</topology>
    </subcellularLocation>
</comment>
<dbReference type="PRINTS" id="PR01434">
    <property type="entry name" value="NADHDHGNASE5"/>
</dbReference>
<evidence type="ECO:0000256" key="5">
    <source>
        <dbReference type="ARBA" id="ARBA00023002"/>
    </source>
</evidence>
<evidence type="ECO:0000256" key="1">
    <source>
        <dbReference type="ARBA" id="ARBA00004651"/>
    </source>
</evidence>
<feature type="transmembrane region" description="Helical" evidence="8">
    <location>
        <begin position="527"/>
        <end position="545"/>
    </location>
</feature>
<feature type="transmembrane region" description="Helical" evidence="8">
    <location>
        <begin position="294"/>
        <end position="315"/>
    </location>
</feature>
<keyword evidence="6 8" id="KW-0472">Membrane</keyword>
<dbReference type="Pfam" id="PF00361">
    <property type="entry name" value="Proton_antipo_M"/>
    <property type="match status" value="1"/>
</dbReference>
<keyword evidence="4 8" id="KW-1133">Transmembrane helix</keyword>
<evidence type="ECO:0000313" key="11">
    <source>
        <dbReference type="Proteomes" id="UP000014216"/>
    </source>
</evidence>
<dbReference type="EMBL" id="APJX01000003">
    <property type="protein sequence ID" value="EMS80012.1"/>
    <property type="molecule type" value="Genomic_DNA"/>
</dbReference>
<gene>
    <name evidence="10" type="primary">mnhD2</name>
    <name evidence="10" type="ORF">Dpo_3c01550</name>
</gene>
<evidence type="ECO:0000259" key="9">
    <source>
        <dbReference type="Pfam" id="PF00361"/>
    </source>
</evidence>
<dbReference type="PANTHER" id="PTHR42682">
    <property type="entry name" value="HYDROGENASE-4 COMPONENT F"/>
    <property type="match status" value="1"/>
</dbReference>
<dbReference type="PATRIC" id="fig|1286635.3.peg.1720"/>
<reference evidence="10 11" key="1">
    <citation type="journal article" date="2013" name="Genome Announc.">
        <title>Draft Genome Sequence of Desulfotignum phosphitoxidans DSM 13687 Strain FiPS-3.</title>
        <authorList>
            <person name="Poehlein A."/>
            <person name="Daniel R."/>
            <person name="Simeonova D.D."/>
        </authorList>
    </citation>
    <scope>NUCLEOTIDE SEQUENCE [LARGE SCALE GENOMIC DNA]</scope>
    <source>
        <strain evidence="10 11">DSM 13687</strain>
    </source>
</reference>
<proteinExistence type="predicted"/>
<dbReference type="AlphaFoldDB" id="S0G5X2"/>
<feature type="transmembrane region" description="Helical" evidence="8">
    <location>
        <begin position="451"/>
        <end position="472"/>
    </location>
</feature>
<feature type="domain" description="NADH:quinone oxidoreductase/Mrp antiporter transmembrane" evidence="9">
    <location>
        <begin position="112"/>
        <end position="379"/>
    </location>
</feature>
<feature type="transmembrane region" description="Helical" evidence="8">
    <location>
        <begin position="29"/>
        <end position="48"/>
    </location>
</feature>
<accession>S0G5X2</accession>
<keyword evidence="2" id="KW-1003">Cell membrane</keyword>
<dbReference type="InterPro" id="IPR052175">
    <property type="entry name" value="ComplexI-like_HydComp"/>
</dbReference>
<evidence type="ECO:0000256" key="7">
    <source>
        <dbReference type="RuleBase" id="RU000320"/>
    </source>
</evidence>
<evidence type="ECO:0000256" key="4">
    <source>
        <dbReference type="ARBA" id="ARBA00022989"/>
    </source>
</evidence>
<evidence type="ECO:0000256" key="3">
    <source>
        <dbReference type="ARBA" id="ARBA00022692"/>
    </source>
</evidence>
<keyword evidence="5" id="KW-0560">Oxidoreductase</keyword>
<dbReference type="PANTHER" id="PTHR42682:SF4">
    <property type="entry name" value="NADH-UBIQUINONE_PLASTOQUINONE"/>
    <property type="match status" value="1"/>
</dbReference>
<feature type="transmembrane region" description="Helical" evidence="8">
    <location>
        <begin position="373"/>
        <end position="399"/>
    </location>
</feature>
<feature type="transmembrane region" description="Helical" evidence="8">
    <location>
        <begin position="241"/>
        <end position="259"/>
    </location>
</feature>
<evidence type="ECO:0000313" key="10">
    <source>
        <dbReference type="EMBL" id="EMS80012.1"/>
    </source>
</evidence>
<name>S0G5X2_9BACT</name>
<dbReference type="InterPro" id="IPR001750">
    <property type="entry name" value="ND/Mrp_TM"/>
</dbReference>
<feature type="transmembrane region" description="Helical" evidence="8">
    <location>
        <begin position="266"/>
        <end position="288"/>
    </location>
</feature>
<dbReference type="NCBIfam" id="NF009310">
    <property type="entry name" value="PRK12668.1"/>
    <property type="match status" value="1"/>
</dbReference>
<feature type="transmembrane region" description="Helical" evidence="8">
    <location>
        <begin position="335"/>
        <end position="353"/>
    </location>
</feature>
<dbReference type="GO" id="GO:0016491">
    <property type="term" value="F:oxidoreductase activity"/>
    <property type="evidence" value="ECO:0007669"/>
    <property type="project" value="UniProtKB-KW"/>
</dbReference>
<comment type="caution">
    <text evidence="10">The sequence shown here is derived from an EMBL/GenBank/DDBJ whole genome shotgun (WGS) entry which is preliminary data.</text>
</comment>
<feature type="transmembrane region" description="Helical" evidence="8">
    <location>
        <begin position="565"/>
        <end position="589"/>
    </location>
</feature>
<organism evidence="10 11">
    <name type="scientific">Desulfotignum phosphitoxidans DSM 13687</name>
    <dbReference type="NCBI Taxonomy" id="1286635"/>
    <lineage>
        <taxon>Bacteria</taxon>
        <taxon>Pseudomonadati</taxon>
        <taxon>Thermodesulfobacteriota</taxon>
        <taxon>Desulfobacteria</taxon>
        <taxon>Desulfobacterales</taxon>
        <taxon>Desulfobacteraceae</taxon>
        <taxon>Desulfotignum</taxon>
    </lineage>
</organism>
<evidence type="ECO:0000256" key="6">
    <source>
        <dbReference type="ARBA" id="ARBA00023136"/>
    </source>
</evidence>
<protein>
    <submittedName>
        <fullName evidence="10">Multicomponent Na+/H+ antiporter subunit D</fullName>
    </submittedName>
</protein>
<feature type="transmembrane region" description="Helical" evidence="8">
    <location>
        <begin position="148"/>
        <end position="167"/>
    </location>
</feature>
<dbReference type="GO" id="GO:0005886">
    <property type="term" value="C:plasma membrane"/>
    <property type="evidence" value="ECO:0007669"/>
    <property type="project" value="UniProtKB-SubCell"/>
</dbReference>
<evidence type="ECO:0000256" key="8">
    <source>
        <dbReference type="SAM" id="Phobius"/>
    </source>
</evidence>